<proteinExistence type="predicted"/>
<comment type="caution">
    <text evidence="2">The sequence shown here is derived from an EMBL/GenBank/DDBJ whole genome shotgun (WGS) entry which is preliminary data.</text>
</comment>
<name>A0A4C1UY64_EUMVA</name>
<dbReference type="EMBL" id="BGZK01000242">
    <property type="protein sequence ID" value="GBP31180.1"/>
    <property type="molecule type" value="Genomic_DNA"/>
</dbReference>
<protein>
    <recommendedName>
        <fullName evidence="4">Mariner Mos1 transposase</fullName>
    </recommendedName>
</protein>
<gene>
    <name evidence="2" type="ORF">EVAR_21618_1</name>
</gene>
<accession>A0A4C1UY64</accession>
<organism evidence="2 3">
    <name type="scientific">Eumeta variegata</name>
    <name type="common">Bagworm moth</name>
    <name type="synonym">Eumeta japonica</name>
    <dbReference type="NCBI Taxonomy" id="151549"/>
    <lineage>
        <taxon>Eukaryota</taxon>
        <taxon>Metazoa</taxon>
        <taxon>Ecdysozoa</taxon>
        <taxon>Arthropoda</taxon>
        <taxon>Hexapoda</taxon>
        <taxon>Insecta</taxon>
        <taxon>Pterygota</taxon>
        <taxon>Neoptera</taxon>
        <taxon>Endopterygota</taxon>
        <taxon>Lepidoptera</taxon>
        <taxon>Glossata</taxon>
        <taxon>Ditrysia</taxon>
        <taxon>Tineoidea</taxon>
        <taxon>Psychidae</taxon>
        <taxon>Oiketicinae</taxon>
        <taxon>Eumeta</taxon>
    </lineage>
</organism>
<dbReference type="AlphaFoldDB" id="A0A4C1UY64"/>
<evidence type="ECO:0008006" key="4">
    <source>
        <dbReference type="Google" id="ProtNLM"/>
    </source>
</evidence>
<reference evidence="2 3" key="1">
    <citation type="journal article" date="2019" name="Commun. Biol.">
        <title>The bagworm genome reveals a unique fibroin gene that provides high tensile strength.</title>
        <authorList>
            <person name="Kono N."/>
            <person name="Nakamura H."/>
            <person name="Ohtoshi R."/>
            <person name="Tomita M."/>
            <person name="Numata K."/>
            <person name="Arakawa K."/>
        </authorList>
    </citation>
    <scope>NUCLEOTIDE SEQUENCE [LARGE SCALE GENOMIC DNA]</scope>
</reference>
<evidence type="ECO:0000313" key="3">
    <source>
        <dbReference type="Proteomes" id="UP000299102"/>
    </source>
</evidence>
<feature type="region of interest" description="Disordered" evidence="1">
    <location>
        <begin position="367"/>
        <end position="387"/>
    </location>
</feature>
<keyword evidence="3" id="KW-1185">Reference proteome</keyword>
<dbReference type="Proteomes" id="UP000299102">
    <property type="component" value="Unassembled WGS sequence"/>
</dbReference>
<evidence type="ECO:0000313" key="2">
    <source>
        <dbReference type="EMBL" id="GBP31180.1"/>
    </source>
</evidence>
<sequence length="387" mass="44557">MIFYPSRVYLISYDAYLYIVRRSFITVTKEQTYYRENNTLEWIAKNYDKVLPLSDGNSNLAKWITATSARGPARVQWCNGRAGSPARSIIGCNIERSKVEVTPVTVYIRASLMSDACILVRLKVVHSGTGNIDELYQINRVWRPLKDVIIISVMSSLSRTRLISITNETRRPPPASLSPLHSRPAKRDVKKTSISIVHIRELNSTRFHVTRRYETRFSSDRRVRNDVNLLRNENHVQNLKCCTRFETHVTPAVRPVNPVYVARRPKQIADTNARIYTSVRIKGSTAVNGKRPDTGLHSLLLYHHNASAHSALKLRDLRDGIPVKLTDRTPYLQPEVASYQFKNQLVGKQFASPEDALTAFKKSVEKVQDRYREQDRDRNQEHERERS</sequence>
<evidence type="ECO:0000256" key="1">
    <source>
        <dbReference type="SAM" id="MobiDB-lite"/>
    </source>
</evidence>